<proteinExistence type="predicted"/>
<name>A0AA88D023_FICCA</name>
<dbReference type="AlphaFoldDB" id="A0AA88D023"/>
<dbReference type="EMBL" id="BTGU01002389">
    <property type="protein sequence ID" value="GMN37316.1"/>
    <property type="molecule type" value="Genomic_DNA"/>
</dbReference>
<keyword evidence="3" id="KW-1185">Reference proteome</keyword>
<protein>
    <submittedName>
        <fullName evidence="2">Uncharacterized protein</fullName>
    </submittedName>
</protein>
<sequence>MEIYIKRQLPPKHLISRSTARRRRSDHPNLTSCEEKGSDSGEQLQDLLAGESCDEAPTRRTAASPYCQLRPSISIIRVHLEFDDEEQVIQRLRTSMAPGRNAGRNLNHRLRGFVDRSHLRKLVWEVSPESDGEGSPVVGLWM</sequence>
<reference evidence="2" key="1">
    <citation type="submission" date="2023-07" db="EMBL/GenBank/DDBJ databases">
        <title>draft genome sequence of fig (Ficus carica).</title>
        <authorList>
            <person name="Takahashi T."/>
            <person name="Nishimura K."/>
        </authorList>
    </citation>
    <scope>NUCLEOTIDE SEQUENCE</scope>
</reference>
<evidence type="ECO:0000313" key="3">
    <source>
        <dbReference type="Proteomes" id="UP001187192"/>
    </source>
</evidence>
<evidence type="ECO:0000313" key="2">
    <source>
        <dbReference type="EMBL" id="GMN37316.1"/>
    </source>
</evidence>
<organism evidence="2 3">
    <name type="scientific">Ficus carica</name>
    <name type="common">Common fig</name>
    <dbReference type="NCBI Taxonomy" id="3494"/>
    <lineage>
        <taxon>Eukaryota</taxon>
        <taxon>Viridiplantae</taxon>
        <taxon>Streptophyta</taxon>
        <taxon>Embryophyta</taxon>
        <taxon>Tracheophyta</taxon>
        <taxon>Spermatophyta</taxon>
        <taxon>Magnoliopsida</taxon>
        <taxon>eudicotyledons</taxon>
        <taxon>Gunneridae</taxon>
        <taxon>Pentapetalae</taxon>
        <taxon>rosids</taxon>
        <taxon>fabids</taxon>
        <taxon>Rosales</taxon>
        <taxon>Moraceae</taxon>
        <taxon>Ficeae</taxon>
        <taxon>Ficus</taxon>
    </lineage>
</organism>
<gene>
    <name evidence="2" type="ORF">TIFTF001_042612</name>
</gene>
<evidence type="ECO:0000256" key="1">
    <source>
        <dbReference type="SAM" id="MobiDB-lite"/>
    </source>
</evidence>
<accession>A0AA88D023</accession>
<feature type="region of interest" description="Disordered" evidence="1">
    <location>
        <begin position="12"/>
        <end position="62"/>
    </location>
</feature>
<comment type="caution">
    <text evidence="2">The sequence shown here is derived from an EMBL/GenBank/DDBJ whole genome shotgun (WGS) entry which is preliminary data.</text>
</comment>
<dbReference type="Proteomes" id="UP001187192">
    <property type="component" value="Unassembled WGS sequence"/>
</dbReference>